<dbReference type="AlphaFoldDB" id="A0A5C3Q8K2"/>
<accession>A0A5C3Q8K2</accession>
<dbReference type="Proteomes" id="UP000305067">
    <property type="component" value="Unassembled WGS sequence"/>
</dbReference>
<reference evidence="2 3" key="1">
    <citation type="journal article" date="2019" name="Nat. Ecol. Evol.">
        <title>Megaphylogeny resolves global patterns of mushroom evolution.</title>
        <authorList>
            <person name="Varga T."/>
            <person name="Krizsan K."/>
            <person name="Foldi C."/>
            <person name="Dima B."/>
            <person name="Sanchez-Garcia M."/>
            <person name="Sanchez-Ramirez S."/>
            <person name="Szollosi G.J."/>
            <person name="Szarkandi J.G."/>
            <person name="Papp V."/>
            <person name="Albert L."/>
            <person name="Andreopoulos W."/>
            <person name="Angelini C."/>
            <person name="Antonin V."/>
            <person name="Barry K.W."/>
            <person name="Bougher N.L."/>
            <person name="Buchanan P."/>
            <person name="Buyck B."/>
            <person name="Bense V."/>
            <person name="Catcheside P."/>
            <person name="Chovatia M."/>
            <person name="Cooper J."/>
            <person name="Damon W."/>
            <person name="Desjardin D."/>
            <person name="Finy P."/>
            <person name="Geml J."/>
            <person name="Haridas S."/>
            <person name="Hughes K."/>
            <person name="Justo A."/>
            <person name="Karasinski D."/>
            <person name="Kautmanova I."/>
            <person name="Kiss B."/>
            <person name="Kocsube S."/>
            <person name="Kotiranta H."/>
            <person name="LaButti K.M."/>
            <person name="Lechner B.E."/>
            <person name="Liimatainen K."/>
            <person name="Lipzen A."/>
            <person name="Lukacs Z."/>
            <person name="Mihaltcheva S."/>
            <person name="Morgado L.N."/>
            <person name="Niskanen T."/>
            <person name="Noordeloos M.E."/>
            <person name="Ohm R.A."/>
            <person name="Ortiz-Santana B."/>
            <person name="Ovrebo C."/>
            <person name="Racz N."/>
            <person name="Riley R."/>
            <person name="Savchenko A."/>
            <person name="Shiryaev A."/>
            <person name="Soop K."/>
            <person name="Spirin V."/>
            <person name="Szebenyi C."/>
            <person name="Tomsovsky M."/>
            <person name="Tulloss R.E."/>
            <person name="Uehling J."/>
            <person name="Grigoriev I.V."/>
            <person name="Vagvolgyi C."/>
            <person name="Papp T."/>
            <person name="Martin F.M."/>
            <person name="Miettinen O."/>
            <person name="Hibbett D.S."/>
            <person name="Nagy L.G."/>
        </authorList>
    </citation>
    <scope>NUCLEOTIDE SEQUENCE [LARGE SCALE GENOMIC DNA]</scope>
    <source>
        <strain evidence="2 3">CBS 309.79</strain>
    </source>
</reference>
<evidence type="ECO:0000256" key="1">
    <source>
        <dbReference type="SAM" id="MobiDB-lite"/>
    </source>
</evidence>
<feature type="region of interest" description="Disordered" evidence="1">
    <location>
        <begin position="279"/>
        <end position="319"/>
    </location>
</feature>
<proteinExistence type="predicted"/>
<sequence length="466" mass="50980">MSDDCNAGGHPRAIVGLGTDASGQKKLVPPGVEPGTFCVTLCDIESHYRSVRQEVITRSARCATFFLTSLARGRMKKASRLRSSKREYKQVTAISRNWRVGLSHLTRTIHPEVHTVEREKGPFQWEAKDQSLCQHNGSGCAQWSRPCDSTMNTTQSKKDTYTTTRRYYRNCFVFTLVVLRPIKKVMLTLAQKCVEMTVRDRSERWWRLQEAIRLKEMSSRDLVEGKALDISFHSDELQAHDEHLAATIDHRTLDWATKPIGWDSTSLTRNELCDSRMAQSHSLHMQTHSLPPTHTHPPPTSAPSNHPLTRGNASFPHPHPSSVVSHIIQPGHGDHAGSQLPAVSVTLPAPVGQAALSSSHAVRGPTAIPFAVPRAHPPGQLPTPAARLPIGRNEAASTSQTIFPANVSSVANVSTPASAVSLGNGVKLPVMASDLDFTAQISGSTVATKPLSDLDDLVGNEEDEEQ</sequence>
<evidence type="ECO:0000313" key="3">
    <source>
        <dbReference type="Proteomes" id="UP000305067"/>
    </source>
</evidence>
<name>A0A5C3Q8K2_9AGAR</name>
<organism evidence="2 3">
    <name type="scientific">Pterulicium gracile</name>
    <dbReference type="NCBI Taxonomy" id="1884261"/>
    <lineage>
        <taxon>Eukaryota</taxon>
        <taxon>Fungi</taxon>
        <taxon>Dikarya</taxon>
        <taxon>Basidiomycota</taxon>
        <taxon>Agaricomycotina</taxon>
        <taxon>Agaricomycetes</taxon>
        <taxon>Agaricomycetidae</taxon>
        <taxon>Agaricales</taxon>
        <taxon>Pleurotineae</taxon>
        <taxon>Pterulaceae</taxon>
        <taxon>Pterulicium</taxon>
    </lineage>
</organism>
<dbReference type="EMBL" id="ML178856">
    <property type="protein sequence ID" value="TFK96700.1"/>
    <property type="molecule type" value="Genomic_DNA"/>
</dbReference>
<evidence type="ECO:0000313" key="2">
    <source>
        <dbReference type="EMBL" id="TFK96700.1"/>
    </source>
</evidence>
<protein>
    <submittedName>
        <fullName evidence="2">Uncharacterized protein</fullName>
    </submittedName>
</protein>
<keyword evidence="3" id="KW-1185">Reference proteome</keyword>
<gene>
    <name evidence="2" type="ORF">BDV98DRAFT_586169</name>
</gene>